<dbReference type="EMBL" id="JAGGLC010000003">
    <property type="protein sequence ID" value="MBP1987282.1"/>
    <property type="molecule type" value="Genomic_DNA"/>
</dbReference>
<evidence type="ECO:0000256" key="1">
    <source>
        <dbReference type="SAM" id="Phobius"/>
    </source>
</evidence>
<protein>
    <submittedName>
        <fullName evidence="2">Uncharacterized protein</fullName>
    </submittedName>
</protein>
<accession>A0A8T4GYG4</accession>
<dbReference type="Proteomes" id="UP000823736">
    <property type="component" value="Unassembled WGS sequence"/>
</dbReference>
<comment type="caution">
    <text evidence="2">The sequence shown here is derived from an EMBL/GenBank/DDBJ whole genome shotgun (WGS) entry which is preliminary data.</text>
</comment>
<dbReference type="AlphaFoldDB" id="A0A8T4GYG4"/>
<reference evidence="2" key="1">
    <citation type="submission" date="2021-03" db="EMBL/GenBank/DDBJ databases">
        <title>Genomic Encyclopedia of Type Strains, Phase IV (KMG-IV): sequencing the most valuable type-strain genomes for metagenomic binning, comparative biology and taxonomic classification.</title>
        <authorList>
            <person name="Goeker M."/>
        </authorList>
    </citation>
    <scope>NUCLEOTIDE SEQUENCE</scope>
    <source>
        <strain evidence="2">DSM 26232</strain>
    </source>
</reference>
<proteinExistence type="predicted"/>
<sequence>MLQTSVEGVSLDPAVTGGVALVLAIGLTAAWTLAFYR</sequence>
<gene>
    <name evidence="2" type="ORF">J2753_001780</name>
</gene>
<name>A0A8T4GYG4_9EURY</name>
<keyword evidence="1" id="KW-0812">Transmembrane</keyword>
<keyword evidence="1" id="KW-0472">Membrane</keyword>
<organism evidence="2 3">
    <name type="scientific">Halolamina salifodinae</name>
    <dbReference type="NCBI Taxonomy" id="1202767"/>
    <lineage>
        <taxon>Archaea</taxon>
        <taxon>Methanobacteriati</taxon>
        <taxon>Methanobacteriota</taxon>
        <taxon>Stenosarchaea group</taxon>
        <taxon>Halobacteria</taxon>
        <taxon>Halobacteriales</taxon>
        <taxon>Haloferacaceae</taxon>
    </lineage>
</organism>
<keyword evidence="1" id="KW-1133">Transmembrane helix</keyword>
<evidence type="ECO:0000313" key="3">
    <source>
        <dbReference type="Proteomes" id="UP000823736"/>
    </source>
</evidence>
<feature type="transmembrane region" description="Helical" evidence="1">
    <location>
        <begin position="15"/>
        <end position="36"/>
    </location>
</feature>
<evidence type="ECO:0000313" key="2">
    <source>
        <dbReference type="EMBL" id="MBP1987282.1"/>
    </source>
</evidence>
<keyword evidence="3" id="KW-1185">Reference proteome</keyword>